<protein>
    <recommendedName>
        <fullName evidence="5">Endo-1,5-alpha-L-arabinanase A</fullName>
    </recommendedName>
</protein>
<dbReference type="Pfam" id="PF04616">
    <property type="entry name" value="Glyco_hydro_43"/>
    <property type="match status" value="1"/>
</dbReference>
<dbReference type="PANTHER" id="PTHR43301">
    <property type="entry name" value="ARABINAN ENDO-1,5-ALPHA-L-ARABINOSIDASE"/>
    <property type="match status" value="1"/>
</dbReference>
<comment type="caution">
    <text evidence="8">The sequence shown here is derived from an EMBL/GenBank/DDBJ whole genome shotgun (WGS) entry which is preliminary data.</text>
</comment>
<evidence type="ECO:0000256" key="5">
    <source>
        <dbReference type="ARBA" id="ARBA00042202"/>
    </source>
</evidence>
<evidence type="ECO:0000256" key="6">
    <source>
        <dbReference type="RuleBase" id="RU361187"/>
    </source>
</evidence>
<dbReference type="PANTHER" id="PTHR43301:SF3">
    <property type="entry name" value="ARABINAN ENDO-1,5-ALPHA-L-ARABINOSIDASE A-RELATED"/>
    <property type="match status" value="1"/>
</dbReference>
<organism evidence="8 9">
    <name type="scientific">Fusarium coffeatum</name>
    <dbReference type="NCBI Taxonomy" id="231269"/>
    <lineage>
        <taxon>Eukaryota</taxon>
        <taxon>Fungi</taxon>
        <taxon>Dikarya</taxon>
        <taxon>Ascomycota</taxon>
        <taxon>Pezizomycotina</taxon>
        <taxon>Sordariomycetes</taxon>
        <taxon>Hypocreomycetidae</taxon>
        <taxon>Hypocreales</taxon>
        <taxon>Nectriaceae</taxon>
        <taxon>Fusarium</taxon>
        <taxon>Fusarium incarnatum-equiseti species complex</taxon>
    </lineage>
</organism>
<comment type="pathway">
    <text evidence="1">Glycan metabolism; L-arabinan degradation.</text>
</comment>
<evidence type="ECO:0000256" key="1">
    <source>
        <dbReference type="ARBA" id="ARBA00004834"/>
    </source>
</evidence>
<dbReference type="OrthoDB" id="19657at2759"/>
<feature type="chain" id="PRO_5017041008" description="Endo-1,5-alpha-L-arabinanase A" evidence="7">
    <location>
        <begin position="21"/>
        <end position="352"/>
    </location>
</feature>
<evidence type="ECO:0000256" key="3">
    <source>
        <dbReference type="ARBA" id="ARBA00022801"/>
    </source>
</evidence>
<comment type="similarity">
    <text evidence="2 6">Belongs to the glycosyl hydrolase 43 family.</text>
</comment>
<dbReference type="GO" id="GO:0005975">
    <property type="term" value="P:carbohydrate metabolic process"/>
    <property type="evidence" value="ECO:0007669"/>
    <property type="project" value="InterPro"/>
</dbReference>
<dbReference type="GeneID" id="41989576"/>
<dbReference type="InterPro" id="IPR050727">
    <property type="entry name" value="GH43_arabinanases"/>
</dbReference>
<dbReference type="RefSeq" id="XP_031021648.1">
    <property type="nucleotide sequence ID" value="XM_031154280.1"/>
</dbReference>
<dbReference type="AlphaFoldDB" id="A0A366SCK1"/>
<dbReference type="GO" id="GO:0004553">
    <property type="term" value="F:hydrolase activity, hydrolyzing O-glycosyl compounds"/>
    <property type="evidence" value="ECO:0007669"/>
    <property type="project" value="InterPro"/>
</dbReference>
<dbReference type="InterPro" id="IPR023296">
    <property type="entry name" value="Glyco_hydro_beta-prop_sf"/>
</dbReference>
<accession>A0A366SCK1</accession>
<dbReference type="Gene3D" id="2.115.10.20">
    <property type="entry name" value="Glycosyl hydrolase domain, family 43"/>
    <property type="match status" value="1"/>
</dbReference>
<proteinExistence type="inferred from homology"/>
<dbReference type="InterPro" id="IPR006710">
    <property type="entry name" value="Glyco_hydro_43"/>
</dbReference>
<keyword evidence="9" id="KW-1185">Reference proteome</keyword>
<keyword evidence="3 6" id="KW-0378">Hydrolase</keyword>
<evidence type="ECO:0000256" key="2">
    <source>
        <dbReference type="ARBA" id="ARBA00009865"/>
    </source>
</evidence>
<reference evidence="8 9" key="1">
    <citation type="submission" date="2018-06" db="EMBL/GenBank/DDBJ databases">
        <title>Fusarium incarnatum-equiseti species complex species 28.</title>
        <authorList>
            <person name="Gardiner D.M."/>
        </authorList>
    </citation>
    <scope>NUCLEOTIDE SEQUENCE [LARGE SCALE GENOMIC DNA]</scope>
    <source>
        <strain evidence="8 9">FIESC_28</strain>
    </source>
</reference>
<evidence type="ECO:0000256" key="7">
    <source>
        <dbReference type="SAM" id="SignalP"/>
    </source>
</evidence>
<name>A0A366SCK1_9HYPO</name>
<sequence length="352" mass="39113">MHFPSFLTTCILALAPTSLAKPIATHNGDNSTDVAPAAGYVFAYFVGDDNNGESIFLAASNGNDALSWRELNGGKPILTSVKGTRGLRDPFLMRSHSGDKFFLVATDLKINDIGWEKALRFGSLYLEIWESTDLVHWSEQRHTLVSRPTAGMTWAPEAYYDESIDEYVVYWASRLYAEDDPNHEVETYAKIMYATTKDFITFSEPVVWQGSNDRIDTTVLKDGDTYHRFTKDFGGVSGKECVDIIQESSKNLRAGQDEWKHVTSCIGTKAGLDVVEGPSIFKSNPGDVHGEKFYLFVDEFAGRGYIPLETTDIANPDWKVSEEYSLPTSPRHGSVVSVTEKELQGVLAAYAN</sequence>
<evidence type="ECO:0000313" key="8">
    <source>
        <dbReference type="EMBL" id="RBR27057.1"/>
    </source>
</evidence>
<dbReference type="SUPFAM" id="SSF75005">
    <property type="entry name" value="Arabinanase/levansucrase/invertase"/>
    <property type="match status" value="1"/>
</dbReference>
<feature type="signal peptide" evidence="7">
    <location>
        <begin position="1"/>
        <end position="20"/>
    </location>
</feature>
<dbReference type="Proteomes" id="UP000253153">
    <property type="component" value="Unassembled WGS sequence"/>
</dbReference>
<keyword evidence="4 6" id="KW-0326">Glycosidase</keyword>
<dbReference type="EMBL" id="QKXC01000004">
    <property type="protein sequence ID" value="RBR27057.1"/>
    <property type="molecule type" value="Genomic_DNA"/>
</dbReference>
<gene>
    <name evidence="8" type="ORF">FIESC28_00129</name>
</gene>
<dbReference type="CDD" id="cd08983">
    <property type="entry name" value="GH43_Bt3655-like"/>
    <property type="match status" value="1"/>
</dbReference>
<evidence type="ECO:0000256" key="4">
    <source>
        <dbReference type="ARBA" id="ARBA00023295"/>
    </source>
</evidence>
<evidence type="ECO:0000313" key="9">
    <source>
        <dbReference type="Proteomes" id="UP000253153"/>
    </source>
</evidence>
<keyword evidence="7" id="KW-0732">Signal</keyword>